<dbReference type="GO" id="GO:0016780">
    <property type="term" value="F:phosphotransferase activity, for other substituted phosphate groups"/>
    <property type="evidence" value="ECO:0007669"/>
    <property type="project" value="TreeGrafter"/>
</dbReference>
<sequence>MYKTVFKRVIDFSASLIGFILLFPIFLIVTLILLITNNGQPFFFQSRPGKDEKVFRIMKFKSMSDKTDENGTLLPDAERVTKLGTFIRKFSLDEIPQLLNVIKGDMSLIGPRPLLVRYLPYYTKEEQIRHSVRPGITGLAQVSGRNSIGWDDKLAKDIEYVQNLSFKTDLQILFKTVEKVVKGSDINLSPDELDFNVYRAAKKENS</sequence>
<dbReference type="Proteomes" id="UP001138672">
    <property type="component" value="Unassembled WGS sequence"/>
</dbReference>
<reference evidence="4" key="1">
    <citation type="submission" date="2021-03" db="EMBL/GenBank/DDBJ databases">
        <title>Genomic Encyclopedia of Type Strains, Phase IV (KMG-IV): sequencing the most valuable type-strain genomes for metagenomic binning, comparative biology and taxonomic classification.</title>
        <authorList>
            <person name="Goeker M."/>
        </authorList>
    </citation>
    <scope>NUCLEOTIDE SEQUENCE</scope>
    <source>
        <strain evidence="4">DSM 15523</strain>
        <strain evidence="5 7">DSM 16476</strain>
    </source>
</reference>
<dbReference type="EMBL" id="JAGGJQ010000014">
    <property type="protein sequence ID" value="MBP1841717.1"/>
    <property type="molecule type" value="Genomic_DNA"/>
</dbReference>
<gene>
    <name evidence="4" type="ORF">J2Z56_003655</name>
    <name evidence="5" type="ORF">J2Z57_003657</name>
</gene>
<accession>A0A9X0YMY1</accession>
<dbReference type="EMBL" id="JAUSUU010000015">
    <property type="protein sequence ID" value="MDQ0337195.1"/>
    <property type="molecule type" value="Genomic_DNA"/>
</dbReference>
<keyword evidence="2" id="KW-1133">Transmembrane helix</keyword>
<dbReference type="PANTHER" id="PTHR30576:SF8">
    <property type="entry name" value="UNDECAPRENYL-PHOSPHATE GALACTOSE PHOSPHOTRANSFERASE"/>
    <property type="match status" value="1"/>
</dbReference>
<dbReference type="PANTHER" id="PTHR30576">
    <property type="entry name" value="COLANIC BIOSYNTHESIS UDP-GLUCOSE LIPID CARRIER TRANSFERASE"/>
    <property type="match status" value="1"/>
</dbReference>
<feature type="domain" description="Bacterial sugar transferase" evidence="3">
    <location>
        <begin position="7"/>
        <end position="182"/>
    </location>
</feature>
<keyword evidence="7" id="KW-1185">Reference proteome</keyword>
<dbReference type="Proteomes" id="UP001231587">
    <property type="component" value="Unassembled WGS sequence"/>
</dbReference>
<protein>
    <submittedName>
        <fullName evidence="4">Lipopolysaccharide/colanic/teichoic acid biosynthesis glycosyltransferase</fullName>
    </submittedName>
</protein>
<dbReference type="InterPro" id="IPR003362">
    <property type="entry name" value="Bact_transf"/>
</dbReference>
<evidence type="ECO:0000313" key="6">
    <source>
        <dbReference type="Proteomes" id="UP001138672"/>
    </source>
</evidence>
<dbReference type="RefSeq" id="WP_057782656.1">
    <property type="nucleotide sequence ID" value="NZ_JAGGJQ010000014.1"/>
</dbReference>
<evidence type="ECO:0000313" key="4">
    <source>
        <dbReference type="EMBL" id="MBP1841717.1"/>
    </source>
</evidence>
<keyword evidence="2" id="KW-0812">Transmembrane</keyword>
<evidence type="ECO:0000256" key="2">
    <source>
        <dbReference type="SAM" id="Phobius"/>
    </source>
</evidence>
<evidence type="ECO:0000313" key="5">
    <source>
        <dbReference type="EMBL" id="MDQ0337195.1"/>
    </source>
</evidence>
<evidence type="ECO:0000313" key="7">
    <source>
        <dbReference type="Proteomes" id="UP001231587"/>
    </source>
</evidence>
<dbReference type="OrthoDB" id="9808602at2"/>
<keyword evidence="2" id="KW-0472">Membrane</keyword>
<evidence type="ECO:0000256" key="1">
    <source>
        <dbReference type="ARBA" id="ARBA00006464"/>
    </source>
</evidence>
<feature type="transmembrane region" description="Helical" evidence="2">
    <location>
        <begin position="12"/>
        <end position="35"/>
    </location>
</feature>
<name>A0A9X0YMY1_9FLAO</name>
<proteinExistence type="inferred from homology"/>
<dbReference type="Pfam" id="PF02397">
    <property type="entry name" value="Bac_transf"/>
    <property type="match status" value="1"/>
</dbReference>
<dbReference type="AlphaFoldDB" id="A0A9X0YMY1"/>
<comment type="caution">
    <text evidence="4">The sequence shown here is derived from an EMBL/GenBank/DDBJ whole genome shotgun (WGS) entry which is preliminary data.</text>
</comment>
<comment type="similarity">
    <text evidence="1">Belongs to the bacterial sugar transferase family.</text>
</comment>
<organism evidence="4 6">
    <name type="scientific">Formosa algae</name>
    <dbReference type="NCBI Taxonomy" id="225843"/>
    <lineage>
        <taxon>Bacteria</taxon>
        <taxon>Pseudomonadati</taxon>
        <taxon>Bacteroidota</taxon>
        <taxon>Flavobacteriia</taxon>
        <taxon>Flavobacteriales</taxon>
        <taxon>Flavobacteriaceae</taxon>
        <taxon>Formosa</taxon>
    </lineage>
</organism>
<evidence type="ECO:0000259" key="3">
    <source>
        <dbReference type="Pfam" id="PF02397"/>
    </source>
</evidence>